<evidence type="ECO:0000313" key="2">
    <source>
        <dbReference type="Proteomes" id="UP000632138"/>
    </source>
</evidence>
<reference evidence="1 2" key="1">
    <citation type="submission" date="2021-01" db="EMBL/GenBank/DDBJ databases">
        <title>Actinoplanes sp. nov. LDG1-06 isolated from lichen.</title>
        <authorList>
            <person name="Saeng-In P."/>
            <person name="Phongsopitanun W."/>
            <person name="Kanchanasin P."/>
            <person name="Yuki M."/>
            <person name="Kudo T."/>
            <person name="Ohkuma M."/>
            <person name="Tanasupawat S."/>
        </authorList>
    </citation>
    <scope>NUCLEOTIDE SEQUENCE [LARGE SCALE GENOMIC DNA]</scope>
    <source>
        <strain evidence="1 2">LDG1-06</strain>
    </source>
</reference>
<organism evidence="1 2">
    <name type="scientific">Paractinoplanes ovalisporus</name>
    <dbReference type="NCBI Taxonomy" id="2810368"/>
    <lineage>
        <taxon>Bacteria</taxon>
        <taxon>Bacillati</taxon>
        <taxon>Actinomycetota</taxon>
        <taxon>Actinomycetes</taxon>
        <taxon>Micromonosporales</taxon>
        <taxon>Micromonosporaceae</taxon>
        <taxon>Paractinoplanes</taxon>
    </lineage>
</organism>
<evidence type="ECO:0000313" key="1">
    <source>
        <dbReference type="EMBL" id="MBM2621965.1"/>
    </source>
</evidence>
<gene>
    <name evidence="1" type="ORF">JIG36_41335</name>
</gene>
<dbReference type="Proteomes" id="UP000632138">
    <property type="component" value="Unassembled WGS sequence"/>
</dbReference>
<sequence length="369" mass="39755">MERISLTGPGSHELVRKPGVGSCSIGPYGDLEVAPDEHVDWTVFDQFTTPAGSPWPRWIDYEGDDTGWITWAARRPIEGFTWTPYAAHDLDASGADIHGLAVVLRRARLSLTLPAGRFTLGGDLGLFTPRLAPGAECPPLSLHPDTMVAPDRPYALPPLPTLAGATSLAVSVPPLRQPFDCASLLQFPGLTRVELSGSLVGLEALTELKGLTALQLRYAPELPGLAPLDTWPRLTHLIAWNVGEADGKRLRAQLRGTDREWRNSSVSKVRKPEWFTTEYGLPFAGWPSRSARAAVKAFRTAEAAILGATTPAQVEAAVRGFVAAINRLSRIETTEREDAAVAVGLLTAATPLGDLSKAAAAWFDDARDF</sequence>
<accession>A0ABS2AQ71</accession>
<protein>
    <submittedName>
        <fullName evidence="1">Uncharacterized protein</fullName>
    </submittedName>
</protein>
<comment type="caution">
    <text evidence="1">The sequence shown here is derived from an EMBL/GenBank/DDBJ whole genome shotgun (WGS) entry which is preliminary data.</text>
</comment>
<keyword evidence="2" id="KW-1185">Reference proteome</keyword>
<dbReference type="RefSeq" id="WP_203382108.1">
    <property type="nucleotide sequence ID" value="NZ_JAENHP010000022.1"/>
</dbReference>
<name>A0ABS2AQ71_9ACTN</name>
<proteinExistence type="predicted"/>
<dbReference type="EMBL" id="JAENHP010000022">
    <property type="protein sequence ID" value="MBM2621965.1"/>
    <property type="molecule type" value="Genomic_DNA"/>
</dbReference>